<evidence type="ECO:0000313" key="5">
    <source>
        <dbReference type="Proteomes" id="UP001050691"/>
    </source>
</evidence>
<dbReference type="GO" id="GO:0000175">
    <property type="term" value="F:3'-5'-RNA exonuclease activity"/>
    <property type="evidence" value="ECO:0007669"/>
    <property type="project" value="TreeGrafter"/>
</dbReference>
<gene>
    <name evidence="4" type="ORF">Clacol_003737</name>
</gene>
<dbReference type="EMBL" id="BPWL01000004">
    <property type="protein sequence ID" value="GJJ09514.1"/>
    <property type="molecule type" value="Genomic_DNA"/>
</dbReference>
<dbReference type="PANTHER" id="PTHR12121:SF45">
    <property type="entry name" value="NOCTURNIN"/>
    <property type="match status" value="1"/>
</dbReference>
<dbReference type="GO" id="GO:0006139">
    <property type="term" value="P:nucleobase-containing compound metabolic process"/>
    <property type="evidence" value="ECO:0007669"/>
    <property type="project" value="UniProtKB-ARBA"/>
</dbReference>
<dbReference type="InterPro" id="IPR005135">
    <property type="entry name" value="Endo/exonuclease/phosphatase"/>
</dbReference>
<proteinExistence type="inferred from homology"/>
<keyword evidence="2" id="KW-0378">Hydrolase</keyword>
<evidence type="ECO:0000313" key="4">
    <source>
        <dbReference type="EMBL" id="GJJ09514.1"/>
    </source>
</evidence>
<sequence length="265" mass="30086">MLESASYTHIYASGPGKLHGCMIAYSIDLFEELAHAVAFYDDLSIWEGAADRKGLTRLTKNIGLIVGLKRRGSSTGFIIATTHLFWHPRQSLLLLREIKRFREQHNLTDWPCIIAGDFNFPPTDPAYSLLVGENLTQDQWKKLDESRVVHVSVDSSLNESNISVKIPEDENADPDIMITHSRSACADDALLSNEGVLSLFQRLLPLRSAYEEGQRILRDDSSSNTFGSRFDDTFPLQRIGYYEPMWTSYTHHWKSTLGEVIKQHI</sequence>
<comment type="caution">
    <text evidence="4">The sequence shown here is derived from an EMBL/GenBank/DDBJ whole genome shotgun (WGS) entry which is preliminary data.</text>
</comment>
<keyword evidence="5" id="KW-1185">Reference proteome</keyword>
<organism evidence="4 5">
    <name type="scientific">Clathrus columnatus</name>
    <dbReference type="NCBI Taxonomy" id="1419009"/>
    <lineage>
        <taxon>Eukaryota</taxon>
        <taxon>Fungi</taxon>
        <taxon>Dikarya</taxon>
        <taxon>Basidiomycota</taxon>
        <taxon>Agaricomycotina</taxon>
        <taxon>Agaricomycetes</taxon>
        <taxon>Phallomycetidae</taxon>
        <taxon>Phallales</taxon>
        <taxon>Clathraceae</taxon>
        <taxon>Clathrus</taxon>
    </lineage>
</organism>
<evidence type="ECO:0000259" key="3">
    <source>
        <dbReference type="Pfam" id="PF03372"/>
    </source>
</evidence>
<dbReference type="InterPro" id="IPR050410">
    <property type="entry name" value="CCR4/nocturin_mRNA_transcr"/>
</dbReference>
<feature type="domain" description="Endonuclease/exonuclease/phosphatase" evidence="3">
    <location>
        <begin position="9"/>
        <end position="130"/>
    </location>
</feature>
<dbReference type="Proteomes" id="UP001050691">
    <property type="component" value="Unassembled WGS sequence"/>
</dbReference>
<comment type="similarity">
    <text evidence="1">Belongs to the CCR4/nocturin family.</text>
</comment>
<dbReference type="InterPro" id="IPR036691">
    <property type="entry name" value="Endo/exonu/phosph_ase_sf"/>
</dbReference>
<dbReference type="Gene3D" id="3.60.10.10">
    <property type="entry name" value="Endonuclease/exonuclease/phosphatase"/>
    <property type="match status" value="1"/>
</dbReference>
<evidence type="ECO:0000256" key="2">
    <source>
        <dbReference type="ARBA" id="ARBA00022801"/>
    </source>
</evidence>
<dbReference type="SUPFAM" id="SSF56219">
    <property type="entry name" value="DNase I-like"/>
    <property type="match status" value="1"/>
</dbReference>
<accession>A0AAV5A8E1</accession>
<protein>
    <recommendedName>
        <fullName evidence="3">Endonuclease/exonuclease/phosphatase domain-containing protein</fullName>
    </recommendedName>
</protein>
<dbReference type="Pfam" id="PF03372">
    <property type="entry name" value="Exo_endo_phos"/>
    <property type="match status" value="1"/>
</dbReference>
<dbReference type="PANTHER" id="PTHR12121">
    <property type="entry name" value="CARBON CATABOLITE REPRESSOR PROTEIN 4"/>
    <property type="match status" value="1"/>
</dbReference>
<evidence type="ECO:0000256" key="1">
    <source>
        <dbReference type="ARBA" id="ARBA00010774"/>
    </source>
</evidence>
<dbReference type="AlphaFoldDB" id="A0AAV5A8E1"/>
<name>A0AAV5A8E1_9AGAM</name>
<reference evidence="4" key="1">
    <citation type="submission" date="2021-10" db="EMBL/GenBank/DDBJ databases">
        <title>De novo Genome Assembly of Clathrus columnatus (Basidiomycota, Fungi) Using Illumina and Nanopore Sequence Data.</title>
        <authorList>
            <person name="Ogiso-Tanaka E."/>
            <person name="Itagaki H."/>
            <person name="Hosoya T."/>
            <person name="Hosaka K."/>
        </authorList>
    </citation>
    <scope>NUCLEOTIDE SEQUENCE</scope>
    <source>
        <strain evidence="4">MO-923</strain>
    </source>
</reference>